<protein>
    <recommendedName>
        <fullName evidence="4">Type II toxin-antitoxin system RelE/ParE family toxin</fullName>
    </recommendedName>
</protein>
<dbReference type="Gene3D" id="3.30.2310.20">
    <property type="entry name" value="RelE-like"/>
    <property type="match status" value="1"/>
</dbReference>
<dbReference type="InterPro" id="IPR007712">
    <property type="entry name" value="RelE/ParE_toxin"/>
</dbReference>
<keyword evidence="1" id="KW-1277">Toxin-antitoxin system</keyword>
<dbReference type="EMBL" id="BMJS01000001">
    <property type="protein sequence ID" value="GGF87107.1"/>
    <property type="molecule type" value="Genomic_DNA"/>
</dbReference>
<dbReference type="InterPro" id="IPR035093">
    <property type="entry name" value="RelE/ParE_toxin_dom_sf"/>
</dbReference>
<evidence type="ECO:0000256" key="1">
    <source>
        <dbReference type="ARBA" id="ARBA00022649"/>
    </source>
</evidence>
<proteinExistence type="predicted"/>
<keyword evidence="3" id="KW-1185">Reference proteome</keyword>
<dbReference type="OrthoDB" id="121597at2"/>
<dbReference type="Proteomes" id="UP000636949">
    <property type="component" value="Unassembled WGS sequence"/>
</dbReference>
<evidence type="ECO:0000313" key="3">
    <source>
        <dbReference type="Proteomes" id="UP000636949"/>
    </source>
</evidence>
<evidence type="ECO:0000313" key="2">
    <source>
        <dbReference type="EMBL" id="GGF87107.1"/>
    </source>
</evidence>
<evidence type="ECO:0008006" key="4">
    <source>
        <dbReference type="Google" id="ProtNLM"/>
    </source>
</evidence>
<comment type="caution">
    <text evidence="2">The sequence shown here is derived from an EMBL/GenBank/DDBJ whole genome shotgun (WGS) entry which is preliminary data.</text>
</comment>
<dbReference type="Pfam" id="PF05016">
    <property type="entry name" value="ParE_toxin"/>
    <property type="match status" value="1"/>
</dbReference>
<reference evidence="2" key="2">
    <citation type="submission" date="2020-09" db="EMBL/GenBank/DDBJ databases">
        <authorList>
            <person name="Sun Q."/>
            <person name="Zhou Y."/>
        </authorList>
    </citation>
    <scope>NUCLEOTIDE SEQUENCE</scope>
    <source>
        <strain evidence="2">CGMCC 1.15758</strain>
    </source>
</reference>
<gene>
    <name evidence="2" type="ORF">GCM10010995_00600</name>
</gene>
<dbReference type="AlphaFoldDB" id="A0A8J2Z1Y8"/>
<dbReference type="RefSeq" id="WP_117001324.1">
    <property type="nucleotide sequence ID" value="NZ_BMJS01000001.1"/>
</dbReference>
<name>A0A8J2Z1Y8_9GAMM</name>
<reference evidence="2" key="1">
    <citation type="journal article" date="2014" name="Int. J. Syst. Evol. Microbiol.">
        <title>Complete genome sequence of Corynebacterium casei LMG S-19264T (=DSM 44701T), isolated from a smear-ripened cheese.</title>
        <authorList>
            <consortium name="US DOE Joint Genome Institute (JGI-PGF)"/>
            <person name="Walter F."/>
            <person name="Albersmeier A."/>
            <person name="Kalinowski J."/>
            <person name="Ruckert C."/>
        </authorList>
    </citation>
    <scope>NUCLEOTIDE SEQUENCE</scope>
    <source>
        <strain evidence="2">CGMCC 1.15758</strain>
    </source>
</reference>
<organism evidence="2 3">
    <name type="scientific">Cysteiniphilum litorale</name>
    <dbReference type="NCBI Taxonomy" id="2056700"/>
    <lineage>
        <taxon>Bacteria</taxon>
        <taxon>Pseudomonadati</taxon>
        <taxon>Pseudomonadota</taxon>
        <taxon>Gammaproteobacteria</taxon>
        <taxon>Thiotrichales</taxon>
        <taxon>Fastidiosibacteraceae</taxon>
        <taxon>Cysteiniphilum</taxon>
    </lineage>
</organism>
<sequence>MQKINWSLEALNDFEDYVDWYLKYADEVVALRFIQSIESALKYILLNQHASRMVSEIPELREYIVYDFPFLISYWIKNQDEIIITSFLHQKMKK</sequence>
<accession>A0A8J2Z1Y8</accession>